<reference evidence="1 2" key="1">
    <citation type="submission" date="2014-10" db="EMBL/GenBank/DDBJ databases">
        <title>Draft genome sequence of Actinoplanes utahensis NRRL 12052.</title>
        <authorList>
            <person name="Velasco-Bucheli B."/>
            <person name="del Cerro C."/>
            <person name="Hormigo D."/>
            <person name="Garcia J.L."/>
            <person name="Acebal C."/>
            <person name="Arroyo M."/>
            <person name="de la Mata I."/>
        </authorList>
    </citation>
    <scope>NUCLEOTIDE SEQUENCE [LARGE SCALE GENOMIC DNA]</scope>
    <source>
        <strain evidence="1 2">NRRL 12052</strain>
    </source>
</reference>
<dbReference type="EMBL" id="JRTT01000010">
    <property type="protein sequence ID" value="KHD77461.1"/>
    <property type="molecule type" value="Genomic_DNA"/>
</dbReference>
<name>A0A0A6UPT7_ACTUT</name>
<dbReference type="AlphaFoldDB" id="A0A0A6UPT7"/>
<evidence type="ECO:0000313" key="1">
    <source>
        <dbReference type="EMBL" id="KHD77461.1"/>
    </source>
</evidence>
<organism evidence="1 2">
    <name type="scientific">Actinoplanes utahensis</name>
    <dbReference type="NCBI Taxonomy" id="1869"/>
    <lineage>
        <taxon>Bacteria</taxon>
        <taxon>Bacillati</taxon>
        <taxon>Actinomycetota</taxon>
        <taxon>Actinomycetes</taxon>
        <taxon>Micromonosporales</taxon>
        <taxon>Micromonosporaceae</taxon>
        <taxon>Actinoplanes</taxon>
    </lineage>
</organism>
<sequence length="231" mass="23310">MTLAPPLPAVTLAPSPAVTLVPPLPVVTLAPSPPVTLAPPLPAVTLAPPPPAGPLARLAAALAPLLAVALAAGCSANPLDTVTRTPWHGVDGGCPTLSGRQLISSQPFDSADSFKINCDYGTGGAVDVPVRIMIDRTIADSAADYELSEKAARDSGLTVVPLPDVGDRAMLILDPAGRLIPATTVHAETISRNAIVTAKITTSTPVTADAAAHAPTVTTILTEALKSLQTA</sequence>
<evidence type="ECO:0000313" key="2">
    <source>
        <dbReference type="Proteomes" id="UP000054537"/>
    </source>
</evidence>
<dbReference type="Proteomes" id="UP000054537">
    <property type="component" value="Unassembled WGS sequence"/>
</dbReference>
<proteinExistence type="predicted"/>
<keyword evidence="2" id="KW-1185">Reference proteome</keyword>
<accession>A0A0A6UPT7</accession>
<comment type="caution">
    <text evidence="1">The sequence shown here is derived from an EMBL/GenBank/DDBJ whole genome shotgun (WGS) entry which is preliminary data.</text>
</comment>
<gene>
    <name evidence="1" type="ORF">MB27_10010</name>
</gene>
<evidence type="ECO:0008006" key="3">
    <source>
        <dbReference type="Google" id="ProtNLM"/>
    </source>
</evidence>
<protein>
    <recommendedName>
        <fullName evidence="3">DUF3558 domain-containing protein</fullName>
    </recommendedName>
</protein>
<dbReference type="STRING" id="1869.MB27_10010"/>